<evidence type="ECO:0000313" key="1">
    <source>
        <dbReference type="EMBL" id="KAI7947357.1"/>
    </source>
</evidence>
<dbReference type="Proteomes" id="UP001060170">
    <property type="component" value="Chromosome 9"/>
</dbReference>
<reference evidence="1 2" key="3">
    <citation type="journal article" date="2022" name="Microbiol. Spectr.">
        <title>Folding features and dynamics of 3D genome architecture in plant fungal pathogens.</title>
        <authorList>
            <person name="Xia C."/>
        </authorList>
    </citation>
    <scope>NUCLEOTIDE SEQUENCE [LARGE SCALE GENOMIC DNA]</scope>
    <source>
        <strain evidence="1 2">93-210</strain>
    </source>
</reference>
<keyword evidence="2" id="KW-1185">Reference proteome</keyword>
<name>A0ACC0E7Y0_9BASI</name>
<organism evidence="1 2">
    <name type="scientific">Puccinia striiformis f. sp. tritici</name>
    <dbReference type="NCBI Taxonomy" id="168172"/>
    <lineage>
        <taxon>Eukaryota</taxon>
        <taxon>Fungi</taxon>
        <taxon>Dikarya</taxon>
        <taxon>Basidiomycota</taxon>
        <taxon>Pucciniomycotina</taxon>
        <taxon>Pucciniomycetes</taxon>
        <taxon>Pucciniales</taxon>
        <taxon>Pucciniaceae</taxon>
        <taxon>Puccinia</taxon>
    </lineage>
</organism>
<gene>
    <name evidence="1" type="ORF">MJO28_009265</name>
</gene>
<comment type="caution">
    <text evidence="1">The sequence shown here is derived from an EMBL/GenBank/DDBJ whole genome shotgun (WGS) entry which is preliminary data.</text>
</comment>
<protein>
    <submittedName>
        <fullName evidence="1">Uncharacterized protein</fullName>
    </submittedName>
</protein>
<evidence type="ECO:0000313" key="2">
    <source>
        <dbReference type="Proteomes" id="UP001060170"/>
    </source>
</evidence>
<proteinExistence type="predicted"/>
<sequence length="993" mass="112712">MSTTPPELRSSTKSYSFSSLTPSDSRSNYPKLQLGKGKGKQLNDRMRIQQETKQTSSNSSKLNTTRPEDIELLSIDDPDQLFQNFTIREIRSIEQRARNHADQKREDLRQMVGERYRDLLSVADSIVRIKNSSENLIIHLHHARSESDRNQLKSKAQLAGKSHSRSIDGSSKLSYILATLVRLLLDLSEHIWRSLEQEDFLTASRYESLGRMITIELSSGNWDESRQTQAREVIEMFPIVERQSLTLSQLAPQISSKSKLFLRKSDAKNRAILDALAAIILLDNTSIKDSLHLLLHTRKTVFNNSHARLNGSWTEIVVNSVKLLLATLENVDEIFLKNELRNLLKAVQQNGTSSSSSDKGVKPLLSLLPNAHQFITHIPPSIIHFSPFIDALSTDQSSEDLLELHQITHAWFTTCQESLVAFINQHLTLVQSTQILVDFRSNLQTLIKSASSSTDEDLNRFGSLTQSFFSQTILVSLNKKFYELFEFKLIELKKSIISSYNNNLANSRNKKNNRIFDIDLPLLSVESTSSTSSSDHDNPSKFDEYLRVIRNRIQGKLVEEPSSNKDKNQIKISSHGIVSKIENVGKLLVQDFLTWEENLDHDDYDLGIYKQIASKFVASLLDELMGILDTQIQKTNIQRQLKLGDLAFQILTTQDSFMQDLSSIIRGSDQDKDKDKERFIRDFVDGLLDIINKSSRDWAARIVDQSVSIFKDCHTRFTSNSHYFIVESTIDVENSNHKTIIIKPSEAILNSLNFISQNLVESLGVHRIRIQRQTGLIRSLIDGFVDGILDDQFFAFIGTLVNSESNDQRSPVLLDSVLFDLVFLVELFFGHLFSGDDDDDTLNNNDNGFQKIKNVLDLILENEGEQESVIRLKDVQKHVIRFISTINRLWWPLINPIVSSSSSPSEKEDGKGKGKESSQENTTKIIGDQSHHPINVIDILRQIHREPSSSNLNPNLLPTPSTHQTLIDFKKLPKLGGLRCVKPGNRFSLLSIQ</sequence>
<reference evidence="2" key="2">
    <citation type="journal article" date="2018" name="Mol. Plant Microbe Interact.">
        <title>Genome sequence resources for the wheat stripe rust pathogen (Puccinia striiformis f. sp. tritici) and the barley stripe rust pathogen (Puccinia striiformis f. sp. hordei).</title>
        <authorList>
            <person name="Xia C."/>
            <person name="Wang M."/>
            <person name="Yin C."/>
            <person name="Cornejo O.E."/>
            <person name="Hulbert S.H."/>
            <person name="Chen X."/>
        </authorList>
    </citation>
    <scope>NUCLEOTIDE SEQUENCE [LARGE SCALE GENOMIC DNA]</scope>
    <source>
        <strain evidence="2">93-210</strain>
    </source>
</reference>
<reference evidence="2" key="1">
    <citation type="journal article" date="2018" name="BMC Genomics">
        <title>Genomic insights into host adaptation between the wheat stripe rust pathogen (Puccinia striiformis f. sp. tritici) and the barley stripe rust pathogen (Puccinia striiformis f. sp. hordei).</title>
        <authorList>
            <person name="Xia C."/>
            <person name="Wang M."/>
            <person name="Yin C."/>
            <person name="Cornejo O.E."/>
            <person name="Hulbert S.H."/>
            <person name="Chen X."/>
        </authorList>
    </citation>
    <scope>NUCLEOTIDE SEQUENCE [LARGE SCALE GENOMIC DNA]</scope>
    <source>
        <strain evidence="2">93-210</strain>
    </source>
</reference>
<dbReference type="EMBL" id="CM045873">
    <property type="protein sequence ID" value="KAI7947357.1"/>
    <property type="molecule type" value="Genomic_DNA"/>
</dbReference>
<accession>A0ACC0E7Y0</accession>